<protein>
    <submittedName>
        <fullName evidence="1">Uncharacterized protein</fullName>
    </submittedName>
</protein>
<name>A0A3M7SGL6_BRAPC</name>
<dbReference type="EMBL" id="REGN01001408">
    <property type="protein sequence ID" value="RNA34835.1"/>
    <property type="molecule type" value="Genomic_DNA"/>
</dbReference>
<dbReference type="Proteomes" id="UP000276133">
    <property type="component" value="Unassembled WGS sequence"/>
</dbReference>
<keyword evidence="2" id="KW-1185">Reference proteome</keyword>
<reference evidence="1 2" key="1">
    <citation type="journal article" date="2018" name="Sci. Rep.">
        <title>Genomic signatures of local adaptation to the degree of environmental predictability in rotifers.</title>
        <authorList>
            <person name="Franch-Gras L."/>
            <person name="Hahn C."/>
            <person name="Garcia-Roger E.M."/>
            <person name="Carmona M.J."/>
            <person name="Serra M."/>
            <person name="Gomez A."/>
        </authorList>
    </citation>
    <scope>NUCLEOTIDE SEQUENCE [LARGE SCALE GENOMIC DNA]</scope>
    <source>
        <strain evidence="1">HYR1</strain>
    </source>
</reference>
<accession>A0A3M7SGL6</accession>
<gene>
    <name evidence="1" type="ORF">BpHYR1_045249</name>
</gene>
<evidence type="ECO:0000313" key="2">
    <source>
        <dbReference type="Proteomes" id="UP000276133"/>
    </source>
</evidence>
<dbReference type="AlphaFoldDB" id="A0A3M7SGL6"/>
<comment type="caution">
    <text evidence="1">The sequence shown here is derived from an EMBL/GenBank/DDBJ whole genome shotgun (WGS) entry which is preliminary data.</text>
</comment>
<proteinExistence type="predicted"/>
<organism evidence="1 2">
    <name type="scientific">Brachionus plicatilis</name>
    <name type="common">Marine rotifer</name>
    <name type="synonym">Brachionus muelleri</name>
    <dbReference type="NCBI Taxonomy" id="10195"/>
    <lineage>
        <taxon>Eukaryota</taxon>
        <taxon>Metazoa</taxon>
        <taxon>Spiralia</taxon>
        <taxon>Gnathifera</taxon>
        <taxon>Rotifera</taxon>
        <taxon>Eurotatoria</taxon>
        <taxon>Monogononta</taxon>
        <taxon>Pseudotrocha</taxon>
        <taxon>Ploima</taxon>
        <taxon>Brachionidae</taxon>
        <taxon>Brachionus</taxon>
    </lineage>
</organism>
<evidence type="ECO:0000313" key="1">
    <source>
        <dbReference type="EMBL" id="RNA34835.1"/>
    </source>
</evidence>
<sequence>MYNDRRYISRRLRCSCRSDLRNNRFSSFWRRIKSSSSLIASNDAANRKSREHVCALHCSAVPFAGVQAPKWPLLLSWSDFSSQITETKYPAQNIDLS</sequence>